<dbReference type="Proteomes" id="UP000700732">
    <property type="component" value="Unassembled WGS sequence"/>
</dbReference>
<protein>
    <submittedName>
        <fullName evidence="2">Polysaccharide pyruvyl transferase WcaK-like protein</fullName>
    </submittedName>
</protein>
<feature type="domain" description="Polysaccharide pyruvyl transferase" evidence="1">
    <location>
        <begin position="55"/>
        <end position="308"/>
    </location>
</feature>
<sequence>MITYLFNYNKRTLKAYKQLISSTPPRVTVESNLDKRDTSLQIGIMDPTIGTANQGDFIIKDAISKQLLSILPNSFITNYPSQLHRGIDTVLQQRKSEDLMFVAGTNLLSSNMNQYYQWKVGPLDAAFLKNRYILFGVGWWQYQDTPNSYTRWLYQNVLSTKYSHAVRDSYAKNKLEEAGIKNVINTSCPTLWDLTKERCMAIPTKKATDVVTTLTFYHKDPQKDKFLLDELLKSYQTVYLWIQGFNDLGYLHELGYKDENRIQLIEPTLQAFDEALKENDIDYVGTRLHAGVRALQHGRRTMIVAVDNRALEISRDTNLNVVPRTEVERIQNFTASDYKTQINLPQANIDLWKSQFLN</sequence>
<proteinExistence type="predicted"/>
<evidence type="ECO:0000259" key="1">
    <source>
        <dbReference type="Pfam" id="PF04230"/>
    </source>
</evidence>
<name>A0ABR6W8Z1_9BACT</name>
<accession>A0ABR6W8Z1</accession>
<keyword evidence="3" id="KW-1185">Reference proteome</keyword>
<reference evidence="2 3" key="1">
    <citation type="submission" date="2019-06" db="EMBL/GenBank/DDBJ databases">
        <title>Spirosoma utsteinense sp. nov. isolated from Antarctic ice-free soils.</title>
        <authorList>
            <person name="Tahon G."/>
        </authorList>
    </citation>
    <scope>NUCLEOTIDE SEQUENCE [LARGE SCALE GENOMIC DNA]</scope>
    <source>
        <strain evidence="2 3">LMG 31447</strain>
    </source>
</reference>
<dbReference type="EMBL" id="VFIA01000022">
    <property type="protein sequence ID" value="MBC3793038.1"/>
    <property type="molecule type" value="Genomic_DNA"/>
</dbReference>
<organism evidence="2 3">
    <name type="scientific">Spirosoma utsteinense</name>
    <dbReference type="NCBI Taxonomy" id="2585773"/>
    <lineage>
        <taxon>Bacteria</taxon>
        <taxon>Pseudomonadati</taxon>
        <taxon>Bacteroidota</taxon>
        <taxon>Cytophagia</taxon>
        <taxon>Cytophagales</taxon>
        <taxon>Cytophagaceae</taxon>
        <taxon>Spirosoma</taxon>
    </lineage>
</organism>
<dbReference type="InterPro" id="IPR007345">
    <property type="entry name" value="Polysacch_pyruvyl_Trfase"/>
</dbReference>
<evidence type="ECO:0000313" key="2">
    <source>
        <dbReference type="EMBL" id="MBC3793038.1"/>
    </source>
</evidence>
<dbReference type="Pfam" id="PF04230">
    <property type="entry name" value="PS_pyruv_trans"/>
    <property type="match status" value="1"/>
</dbReference>
<comment type="caution">
    <text evidence="2">The sequence shown here is derived from an EMBL/GenBank/DDBJ whole genome shotgun (WGS) entry which is preliminary data.</text>
</comment>
<dbReference type="RefSeq" id="WP_186738827.1">
    <property type="nucleotide sequence ID" value="NZ_VFIA01000022.1"/>
</dbReference>
<evidence type="ECO:0000313" key="3">
    <source>
        <dbReference type="Proteomes" id="UP000700732"/>
    </source>
</evidence>
<gene>
    <name evidence="2" type="ORF">FH603_3554</name>
</gene>